<reference evidence="2" key="1">
    <citation type="submission" date="2016-10" db="EMBL/GenBank/DDBJ databases">
        <authorList>
            <person name="Varghese N."/>
            <person name="Submissions S."/>
        </authorList>
    </citation>
    <scope>NUCLEOTIDE SEQUENCE [LARGE SCALE GENOMIC DNA]</scope>
    <source>
        <strain evidence="2">DSM 12111</strain>
    </source>
</reference>
<dbReference type="Proteomes" id="UP000242849">
    <property type="component" value="Unassembled WGS sequence"/>
</dbReference>
<gene>
    <name evidence="1" type="ORF">SAMN05421553_0200</name>
</gene>
<name>A0A1H4P674_PSEAG</name>
<evidence type="ECO:0000313" key="2">
    <source>
        <dbReference type="Proteomes" id="UP000242849"/>
    </source>
</evidence>
<proteinExistence type="predicted"/>
<organism evidence="1 2">
    <name type="scientific">Pseudomonas anguilliseptica</name>
    <dbReference type="NCBI Taxonomy" id="53406"/>
    <lineage>
        <taxon>Bacteria</taxon>
        <taxon>Pseudomonadati</taxon>
        <taxon>Pseudomonadota</taxon>
        <taxon>Gammaproteobacteria</taxon>
        <taxon>Pseudomonadales</taxon>
        <taxon>Pseudomonadaceae</taxon>
        <taxon>Pseudomonas</taxon>
    </lineage>
</organism>
<keyword evidence="2" id="KW-1185">Reference proteome</keyword>
<dbReference type="EMBL" id="FNSC01000001">
    <property type="protein sequence ID" value="SEC02947.1"/>
    <property type="molecule type" value="Genomic_DNA"/>
</dbReference>
<evidence type="ECO:0000313" key="1">
    <source>
        <dbReference type="EMBL" id="SEC02947.1"/>
    </source>
</evidence>
<dbReference type="AlphaFoldDB" id="A0A1H4P674"/>
<accession>A0A1H4P674</accession>
<dbReference type="STRING" id="53406.SAMN05421553_0200"/>
<sequence length="91" mass="10010">MIPLVPPYVSSELVAKLDVQLARLQCCAVHVVPGPALFGIGWDQVEMIPLKHPTLDTYLQAELLAARINALQGTTDSERTAILDRLKRCSE</sequence>
<protein>
    <submittedName>
        <fullName evidence="1">Uncharacterized protein</fullName>
    </submittedName>
</protein>